<protein>
    <submittedName>
        <fullName evidence="2">Uncharacterized protein</fullName>
    </submittedName>
</protein>
<reference evidence="2" key="1">
    <citation type="journal article" date="2019" name="Sci. Rep.">
        <title>Draft genome of Tanacetum cinerariifolium, the natural source of mosquito coil.</title>
        <authorList>
            <person name="Yamashiro T."/>
            <person name="Shiraishi A."/>
            <person name="Satake H."/>
            <person name="Nakayama K."/>
        </authorList>
    </citation>
    <scope>NUCLEOTIDE SEQUENCE</scope>
</reference>
<feature type="transmembrane region" description="Helical" evidence="1">
    <location>
        <begin position="25"/>
        <end position="50"/>
    </location>
</feature>
<dbReference type="EMBL" id="BKCJ011267870">
    <property type="protein sequence ID" value="GFD12766.1"/>
    <property type="molecule type" value="Genomic_DNA"/>
</dbReference>
<keyword evidence="1" id="KW-0812">Transmembrane</keyword>
<accession>A0A699TUL9</accession>
<dbReference type="AlphaFoldDB" id="A0A699TUL9"/>
<name>A0A699TUL9_TANCI</name>
<organism evidence="2">
    <name type="scientific">Tanacetum cinerariifolium</name>
    <name type="common">Dalmatian daisy</name>
    <name type="synonym">Chrysanthemum cinerariifolium</name>
    <dbReference type="NCBI Taxonomy" id="118510"/>
    <lineage>
        <taxon>Eukaryota</taxon>
        <taxon>Viridiplantae</taxon>
        <taxon>Streptophyta</taxon>
        <taxon>Embryophyta</taxon>
        <taxon>Tracheophyta</taxon>
        <taxon>Spermatophyta</taxon>
        <taxon>Magnoliopsida</taxon>
        <taxon>eudicotyledons</taxon>
        <taxon>Gunneridae</taxon>
        <taxon>Pentapetalae</taxon>
        <taxon>asterids</taxon>
        <taxon>campanulids</taxon>
        <taxon>Asterales</taxon>
        <taxon>Asteraceae</taxon>
        <taxon>Asteroideae</taxon>
        <taxon>Anthemideae</taxon>
        <taxon>Anthemidinae</taxon>
        <taxon>Tanacetum</taxon>
    </lineage>
</organism>
<proteinExistence type="predicted"/>
<feature type="non-terminal residue" evidence="2">
    <location>
        <position position="1"/>
    </location>
</feature>
<evidence type="ECO:0000256" key="1">
    <source>
        <dbReference type="SAM" id="Phobius"/>
    </source>
</evidence>
<comment type="caution">
    <text evidence="2">The sequence shown here is derived from an EMBL/GenBank/DDBJ whole genome shotgun (WGS) entry which is preliminary data.</text>
</comment>
<keyword evidence="1" id="KW-0472">Membrane</keyword>
<gene>
    <name evidence="2" type="ORF">Tci_884735</name>
</gene>
<sequence>DDEPEPAKLKEVIEVVTTAKLMTEVVTVAATTIIVAPITADIITATQLLLEKGKGQ</sequence>
<evidence type="ECO:0000313" key="2">
    <source>
        <dbReference type="EMBL" id="GFD12766.1"/>
    </source>
</evidence>
<keyword evidence="1" id="KW-1133">Transmembrane helix</keyword>